<protein>
    <submittedName>
        <fullName evidence="1">Uncharacterized protein</fullName>
    </submittedName>
</protein>
<reference evidence="1 2" key="1">
    <citation type="submission" date="2020-06" db="EMBL/GenBank/DDBJ databases">
        <title>Crossreactivity between MHC class I-restricted antigens from cancer cells and an enterococcal bacteriophage.</title>
        <authorList>
            <person name="Fluckiger A."/>
            <person name="Daillere R."/>
            <person name="Sassi M."/>
            <person name="Cattoir V."/>
            <person name="Kroemer G."/>
            <person name="Zitvogel L."/>
        </authorList>
    </citation>
    <scope>NUCLEOTIDE SEQUENCE [LARGE SCALE GENOMIC DNA]</scope>
    <source>
        <strain evidence="1 2">EG4</strain>
    </source>
</reference>
<evidence type="ECO:0000313" key="1">
    <source>
        <dbReference type="EMBL" id="MBA0974442.1"/>
    </source>
</evidence>
<dbReference type="EMBL" id="JABXJK010000104">
    <property type="protein sequence ID" value="MBA0974442.1"/>
    <property type="molecule type" value="Genomic_DNA"/>
</dbReference>
<name>A0ABD4HSG3_ENTGA</name>
<accession>A0ABD4HSG3</accession>
<evidence type="ECO:0000313" key="2">
    <source>
        <dbReference type="Proteomes" id="UP000571857"/>
    </source>
</evidence>
<dbReference type="Proteomes" id="UP000571857">
    <property type="component" value="Unassembled WGS sequence"/>
</dbReference>
<sequence>MAIANTDTFALAVVQSSDPKLTVEEKISLYIEARDKAKEYNKKHPNKGVNLKKI</sequence>
<gene>
    <name evidence="1" type="ORF">HWH42_17895</name>
</gene>
<dbReference type="RefSeq" id="WP_168353770.1">
    <property type="nucleotide sequence ID" value="NZ_JABXJK010000104.1"/>
</dbReference>
<comment type="caution">
    <text evidence="1">The sequence shown here is derived from an EMBL/GenBank/DDBJ whole genome shotgun (WGS) entry which is preliminary data.</text>
</comment>
<proteinExistence type="predicted"/>
<dbReference type="AlphaFoldDB" id="A0ABD4HSG3"/>
<organism evidence="1 2">
    <name type="scientific">Enterococcus gallinarum</name>
    <dbReference type="NCBI Taxonomy" id="1353"/>
    <lineage>
        <taxon>Bacteria</taxon>
        <taxon>Bacillati</taxon>
        <taxon>Bacillota</taxon>
        <taxon>Bacilli</taxon>
        <taxon>Lactobacillales</taxon>
        <taxon>Enterococcaceae</taxon>
        <taxon>Enterococcus</taxon>
    </lineage>
</organism>